<dbReference type="Proteomes" id="UP000620075">
    <property type="component" value="Unassembled WGS sequence"/>
</dbReference>
<dbReference type="EMBL" id="JAEKNQ010000030">
    <property type="protein sequence ID" value="MBJ7603066.1"/>
    <property type="molecule type" value="Genomic_DNA"/>
</dbReference>
<reference evidence="1 2" key="1">
    <citation type="submission" date="2020-10" db="EMBL/GenBank/DDBJ databases">
        <title>Ca. Dormibacterota MAGs.</title>
        <authorList>
            <person name="Montgomery K."/>
        </authorList>
    </citation>
    <scope>NUCLEOTIDE SEQUENCE [LARGE SCALE GENOMIC DNA]</scope>
    <source>
        <strain evidence="1">SC8811_S16_3</strain>
    </source>
</reference>
<name>A0A934NC40_9BACT</name>
<proteinExistence type="predicted"/>
<dbReference type="AlphaFoldDB" id="A0A934NC40"/>
<accession>A0A934NC40</accession>
<comment type="caution">
    <text evidence="1">The sequence shown here is derived from an EMBL/GenBank/DDBJ whole genome shotgun (WGS) entry which is preliminary data.</text>
</comment>
<gene>
    <name evidence="1" type="ORF">JF888_07745</name>
</gene>
<protein>
    <submittedName>
        <fullName evidence="1">Uncharacterized protein</fullName>
    </submittedName>
</protein>
<dbReference type="RefSeq" id="WP_338178419.1">
    <property type="nucleotide sequence ID" value="NZ_JAEKNQ010000030.1"/>
</dbReference>
<evidence type="ECO:0000313" key="2">
    <source>
        <dbReference type="Proteomes" id="UP000620075"/>
    </source>
</evidence>
<evidence type="ECO:0000313" key="1">
    <source>
        <dbReference type="EMBL" id="MBJ7603066.1"/>
    </source>
</evidence>
<sequence>MGVEALIEGGLFSQEELAAAYFKGALQPLFTGTADRVSANAFSLQGYAARIGSEYSFEAREIRKEAFAGD</sequence>
<organism evidence="1 2">
    <name type="scientific">Candidatus Dormiibacter inghamiae</name>
    <dbReference type="NCBI Taxonomy" id="3127013"/>
    <lineage>
        <taxon>Bacteria</taxon>
        <taxon>Bacillati</taxon>
        <taxon>Candidatus Dormiibacterota</taxon>
        <taxon>Candidatus Dormibacteria</taxon>
        <taxon>Candidatus Dormibacterales</taxon>
        <taxon>Candidatus Dormibacteraceae</taxon>
        <taxon>Candidatus Dormiibacter</taxon>
    </lineage>
</organism>